<dbReference type="SUPFAM" id="SSF53474">
    <property type="entry name" value="alpha/beta-Hydrolases"/>
    <property type="match status" value="1"/>
</dbReference>
<feature type="domain" description="Peptidase S9 prolyl oligopeptidase catalytic" evidence="2">
    <location>
        <begin position="94"/>
        <end position="225"/>
    </location>
</feature>
<dbReference type="InterPro" id="IPR029058">
    <property type="entry name" value="AB_hydrolase_fold"/>
</dbReference>
<dbReference type="PANTHER" id="PTHR48081">
    <property type="entry name" value="AB HYDROLASE SUPERFAMILY PROTEIN C4A8.06C"/>
    <property type="match status" value="1"/>
</dbReference>
<dbReference type="GO" id="GO:0008236">
    <property type="term" value="F:serine-type peptidase activity"/>
    <property type="evidence" value="ECO:0007669"/>
    <property type="project" value="InterPro"/>
</dbReference>
<evidence type="ECO:0000313" key="4">
    <source>
        <dbReference type="Proteomes" id="UP000886842"/>
    </source>
</evidence>
<dbReference type="PANTHER" id="PTHR48081:SF6">
    <property type="entry name" value="PEPTIDASE S9 PROLYL OLIGOPEPTIDASE CATALYTIC DOMAIN-CONTAINING PROTEIN"/>
    <property type="match status" value="1"/>
</dbReference>
<dbReference type="InterPro" id="IPR050300">
    <property type="entry name" value="GDXG_lipolytic_enzyme"/>
</dbReference>
<proteinExistence type="predicted"/>
<comment type="caution">
    <text evidence="3">The sequence shown here is derived from an EMBL/GenBank/DDBJ whole genome shotgun (WGS) entry which is preliminary data.</text>
</comment>
<feature type="non-terminal residue" evidence="3">
    <location>
        <position position="233"/>
    </location>
</feature>
<dbReference type="EMBL" id="DVLP01000212">
    <property type="protein sequence ID" value="HIT75317.1"/>
    <property type="molecule type" value="Genomic_DNA"/>
</dbReference>
<dbReference type="AlphaFoldDB" id="A0A9D1KN14"/>
<accession>A0A9D1KN14</accession>
<dbReference type="Gene3D" id="3.40.50.1820">
    <property type="entry name" value="alpha/beta hydrolase"/>
    <property type="match status" value="1"/>
</dbReference>
<gene>
    <name evidence="3" type="ORF">IAA98_07020</name>
</gene>
<keyword evidence="1 3" id="KW-0378">Hydrolase</keyword>
<protein>
    <submittedName>
        <fullName evidence="3">Alpha/beta hydrolase</fullName>
    </submittedName>
</protein>
<organism evidence="3 4">
    <name type="scientific">Candidatus Avipropionibacterium avicola</name>
    <dbReference type="NCBI Taxonomy" id="2840701"/>
    <lineage>
        <taxon>Bacteria</taxon>
        <taxon>Bacillati</taxon>
        <taxon>Actinomycetota</taxon>
        <taxon>Actinomycetes</taxon>
        <taxon>Propionibacteriales</taxon>
        <taxon>Propionibacteriaceae</taxon>
        <taxon>Propionibacteriaceae incertae sedis</taxon>
        <taxon>Candidatus Avipropionibacterium</taxon>
    </lineage>
</organism>
<dbReference type="GO" id="GO:0006508">
    <property type="term" value="P:proteolysis"/>
    <property type="evidence" value="ECO:0007669"/>
    <property type="project" value="InterPro"/>
</dbReference>
<sequence>MTDPSQPDNLSVVPAALRAHHTDPAPGMLVLPGGGYRAHAPHESEVVAHWLSGAGIHAFVLRYPVRSDPTEEPLVPETVEAATAAMAWIRSGAHGLSVSDRVGVMGFSAGGHLAASLCHADRLIGASADLLPDFAVLGYPVISLGHQSHPGSRDRLLGLDADPAEITRHSIETQVHAATPPTFLWHTANDEGVPVSNSLRYAQALADQGVPVELHVFPDGLHGLGLAPRDPGP</sequence>
<dbReference type="Proteomes" id="UP000886842">
    <property type="component" value="Unassembled WGS sequence"/>
</dbReference>
<dbReference type="Pfam" id="PF00326">
    <property type="entry name" value="Peptidase_S9"/>
    <property type="match status" value="1"/>
</dbReference>
<dbReference type="InterPro" id="IPR001375">
    <property type="entry name" value="Peptidase_S9_cat"/>
</dbReference>
<reference evidence="3" key="1">
    <citation type="submission" date="2020-10" db="EMBL/GenBank/DDBJ databases">
        <authorList>
            <person name="Gilroy R."/>
        </authorList>
    </citation>
    <scope>NUCLEOTIDE SEQUENCE</scope>
    <source>
        <strain evidence="3">ChiGjej1B1-24693</strain>
    </source>
</reference>
<reference evidence="3" key="2">
    <citation type="journal article" date="2021" name="PeerJ">
        <title>Extensive microbial diversity within the chicken gut microbiome revealed by metagenomics and culture.</title>
        <authorList>
            <person name="Gilroy R."/>
            <person name="Ravi A."/>
            <person name="Getino M."/>
            <person name="Pursley I."/>
            <person name="Horton D.L."/>
            <person name="Alikhan N.F."/>
            <person name="Baker D."/>
            <person name="Gharbi K."/>
            <person name="Hall N."/>
            <person name="Watson M."/>
            <person name="Adriaenssens E.M."/>
            <person name="Foster-Nyarko E."/>
            <person name="Jarju S."/>
            <person name="Secka A."/>
            <person name="Antonio M."/>
            <person name="Oren A."/>
            <person name="Chaudhuri R.R."/>
            <person name="La Ragione R."/>
            <person name="Hildebrand F."/>
            <person name="Pallen M.J."/>
        </authorList>
    </citation>
    <scope>NUCLEOTIDE SEQUENCE</scope>
    <source>
        <strain evidence="3">ChiGjej1B1-24693</strain>
    </source>
</reference>
<evidence type="ECO:0000313" key="3">
    <source>
        <dbReference type="EMBL" id="HIT75317.1"/>
    </source>
</evidence>
<name>A0A9D1KN14_9ACTN</name>
<evidence type="ECO:0000259" key="2">
    <source>
        <dbReference type="Pfam" id="PF00326"/>
    </source>
</evidence>
<evidence type="ECO:0000256" key="1">
    <source>
        <dbReference type="ARBA" id="ARBA00022801"/>
    </source>
</evidence>